<organism evidence="9 10">
    <name type="scientific">Ectothiorhodosinus mongolicus</name>
    <dbReference type="NCBI Taxonomy" id="233100"/>
    <lineage>
        <taxon>Bacteria</taxon>
        <taxon>Pseudomonadati</taxon>
        <taxon>Pseudomonadota</taxon>
        <taxon>Gammaproteobacteria</taxon>
        <taxon>Chromatiales</taxon>
        <taxon>Ectothiorhodospiraceae</taxon>
        <taxon>Ectothiorhodosinus</taxon>
    </lineage>
</organism>
<dbReference type="AlphaFoldDB" id="A0A1R3W705"/>
<keyword evidence="3 6" id="KW-0479">Metal-binding</keyword>
<evidence type="ECO:0000256" key="2">
    <source>
        <dbReference type="ARBA" id="ARBA00022617"/>
    </source>
</evidence>
<dbReference type="SUPFAM" id="SSF46626">
    <property type="entry name" value="Cytochrome c"/>
    <property type="match status" value="1"/>
</dbReference>
<dbReference type="OrthoDB" id="9805828at2"/>
<keyword evidence="5 6" id="KW-0408">Iron</keyword>
<dbReference type="RefSeq" id="WP_084178731.1">
    <property type="nucleotide sequence ID" value="NZ_CP023018.1"/>
</dbReference>
<dbReference type="GO" id="GO:0020037">
    <property type="term" value="F:heme binding"/>
    <property type="evidence" value="ECO:0007669"/>
    <property type="project" value="InterPro"/>
</dbReference>
<dbReference type="InterPro" id="IPR009056">
    <property type="entry name" value="Cyt_c-like_dom"/>
</dbReference>
<keyword evidence="4" id="KW-0249">Electron transport</keyword>
<evidence type="ECO:0000256" key="7">
    <source>
        <dbReference type="SAM" id="SignalP"/>
    </source>
</evidence>
<dbReference type="GO" id="GO:0009055">
    <property type="term" value="F:electron transfer activity"/>
    <property type="evidence" value="ECO:0007669"/>
    <property type="project" value="InterPro"/>
</dbReference>
<dbReference type="STRING" id="233100.SAMN05216526_1878"/>
<keyword evidence="2 6" id="KW-0349">Heme</keyword>
<dbReference type="PANTHER" id="PTHR11961">
    <property type="entry name" value="CYTOCHROME C"/>
    <property type="match status" value="1"/>
</dbReference>
<accession>A0A1R3W705</accession>
<evidence type="ECO:0000256" key="3">
    <source>
        <dbReference type="ARBA" id="ARBA00022723"/>
    </source>
</evidence>
<dbReference type="InterPro" id="IPR036909">
    <property type="entry name" value="Cyt_c-like_dom_sf"/>
</dbReference>
<proteinExistence type="predicted"/>
<gene>
    <name evidence="9" type="ORF">SAMN05216526_1878</name>
</gene>
<dbReference type="Proteomes" id="UP000223759">
    <property type="component" value="Unassembled WGS sequence"/>
</dbReference>
<dbReference type="InterPro" id="IPR002327">
    <property type="entry name" value="Cyt_c_1A/1B"/>
</dbReference>
<keyword evidence="10" id="KW-1185">Reference proteome</keyword>
<protein>
    <submittedName>
        <fullName evidence="9">Cytochrome c</fullName>
    </submittedName>
</protein>
<feature type="chain" id="PRO_5012322710" evidence="7">
    <location>
        <begin position="25"/>
        <end position="128"/>
    </location>
</feature>
<dbReference type="Gene3D" id="1.10.760.10">
    <property type="entry name" value="Cytochrome c-like domain"/>
    <property type="match status" value="1"/>
</dbReference>
<keyword evidence="7" id="KW-0732">Signal</keyword>
<evidence type="ECO:0000313" key="9">
    <source>
        <dbReference type="EMBL" id="SIT73656.1"/>
    </source>
</evidence>
<dbReference type="PROSITE" id="PS51007">
    <property type="entry name" value="CYTC"/>
    <property type="match status" value="1"/>
</dbReference>
<evidence type="ECO:0000313" key="10">
    <source>
        <dbReference type="Proteomes" id="UP000223759"/>
    </source>
</evidence>
<dbReference type="PRINTS" id="PR00604">
    <property type="entry name" value="CYTCHRMECIAB"/>
</dbReference>
<evidence type="ECO:0000256" key="1">
    <source>
        <dbReference type="ARBA" id="ARBA00022448"/>
    </source>
</evidence>
<reference evidence="9 10" key="1">
    <citation type="submission" date="2017-01" db="EMBL/GenBank/DDBJ databases">
        <authorList>
            <person name="Mah S.A."/>
            <person name="Swanson W.J."/>
            <person name="Moy G.W."/>
            <person name="Vacquier V.D."/>
        </authorList>
    </citation>
    <scope>NUCLEOTIDE SEQUENCE [LARGE SCALE GENOMIC DNA]</scope>
    <source>
        <strain evidence="9 10">M9</strain>
    </source>
</reference>
<dbReference type="GO" id="GO:0046872">
    <property type="term" value="F:metal ion binding"/>
    <property type="evidence" value="ECO:0007669"/>
    <property type="project" value="UniProtKB-KW"/>
</dbReference>
<evidence type="ECO:0000256" key="4">
    <source>
        <dbReference type="ARBA" id="ARBA00022982"/>
    </source>
</evidence>
<feature type="signal peptide" evidence="7">
    <location>
        <begin position="1"/>
        <end position="24"/>
    </location>
</feature>
<evidence type="ECO:0000259" key="8">
    <source>
        <dbReference type="PROSITE" id="PS51007"/>
    </source>
</evidence>
<dbReference type="EMBL" id="FTPK01000004">
    <property type="protein sequence ID" value="SIT73656.1"/>
    <property type="molecule type" value="Genomic_DNA"/>
</dbReference>
<dbReference type="Pfam" id="PF00034">
    <property type="entry name" value="Cytochrom_C"/>
    <property type="match status" value="1"/>
</dbReference>
<name>A0A1R3W705_9GAMM</name>
<keyword evidence="1" id="KW-0813">Transport</keyword>
<evidence type="ECO:0000256" key="5">
    <source>
        <dbReference type="ARBA" id="ARBA00023004"/>
    </source>
</evidence>
<feature type="domain" description="Cytochrome c" evidence="8">
    <location>
        <begin position="27"/>
        <end position="127"/>
    </location>
</feature>
<sequence length="128" mass="14319">MNIKNFVVVCVCSVLVVTSSQTFADEPLALQGQEVFRLCEACHSVEPGVHIFGPTLHGVYARRAGTQEGYSYSQALANSGIDWNESYLHRWLASDSKNLVPGTRMQWRTQLSEEQLQALIAYLKTLQD</sequence>
<evidence type="ECO:0000256" key="6">
    <source>
        <dbReference type="PROSITE-ProRule" id="PRU00433"/>
    </source>
</evidence>